<protein>
    <submittedName>
        <fullName evidence="1">6719_t:CDS:1</fullName>
    </submittedName>
</protein>
<proteinExistence type="predicted"/>
<keyword evidence="2" id="KW-1185">Reference proteome</keyword>
<dbReference type="EMBL" id="CAJVPZ010003107">
    <property type="protein sequence ID" value="CAG8524991.1"/>
    <property type="molecule type" value="Genomic_DNA"/>
</dbReference>
<evidence type="ECO:0000313" key="2">
    <source>
        <dbReference type="Proteomes" id="UP000789396"/>
    </source>
</evidence>
<organism evidence="1 2">
    <name type="scientific">Racocetra fulgida</name>
    <dbReference type="NCBI Taxonomy" id="60492"/>
    <lineage>
        <taxon>Eukaryota</taxon>
        <taxon>Fungi</taxon>
        <taxon>Fungi incertae sedis</taxon>
        <taxon>Mucoromycota</taxon>
        <taxon>Glomeromycotina</taxon>
        <taxon>Glomeromycetes</taxon>
        <taxon>Diversisporales</taxon>
        <taxon>Gigasporaceae</taxon>
        <taxon>Racocetra</taxon>
    </lineage>
</organism>
<sequence>MQKYKEKAVTPLNYVYTILDYQNRNEDNTETFEEQFLADNSV</sequence>
<reference evidence="1" key="1">
    <citation type="submission" date="2021-06" db="EMBL/GenBank/DDBJ databases">
        <authorList>
            <person name="Kallberg Y."/>
            <person name="Tangrot J."/>
            <person name="Rosling A."/>
        </authorList>
    </citation>
    <scope>NUCLEOTIDE SEQUENCE</scope>
    <source>
        <strain evidence="1">IN212</strain>
    </source>
</reference>
<accession>A0A9N9AAC5</accession>
<gene>
    <name evidence="1" type="ORF">RFULGI_LOCUS3530</name>
</gene>
<name>A0A9N9AAC5_9GLOM</name>
<evidence type="ECO:0000313" key="1">
    <source>
        <dbReference type="EMBL" id="CAG8524991.1"/>
    </source>
</evidence>
<dbReference type="AlphaFoldDB" id="A0A9N9AAC5"/>
<dbReference type="Proteomes" id="UP000789396">
    <property type="component" value="Unassembled WGS sequence"/>
</dbReference>
<comment type="caution">
    <text evidence="1">The sequence shown here is derived from an EMBL/GenBank/DDBJ whole genome shotgun (WGS) entry which is preliminary data.</text>
</comment>